<sequence length="628" mass="72681">MKIERTNYRTQGACLVNSLQSIQASLHRVGRHEKLFHYTWLALLFKAMFFLGLVNNDGVHFSFSKAFQLFTYKPFFMIYISFEVALLSVAFLFRGKFHYWMLVFFNLLLSVVMVVDLMNFRAFGNFFSVHAFSQATNLHNLWESIISMVRPVDLVFVIDIILLLVVGYKIAPRFKSVVRSFPIFLMLILSSSGYIFVNHFMLDVLKINDNSFLFKRSWSSNQTISNLSPFGYHLYDAYNYWEDCQPLLLSVEDQQRIEAWFTDKRENLPVNHYSNKLQGKNLIVIQVESLENFVIGKRVNDQEITPNLNRLLKNSLYFSRFYEQVWNGTSSDADLMINTSVYPVRQGATFFRFPGNTYNSLPKILENQGYQTLAIHPDKGGYWNWRQALTAIGFQRTIDESYFEMDEWIGLGISDGSYLRQVSSVIKAEKQPFYTFLVTLTSHAPFNLPAQYCDLNLNPVLDQSKLGGYFQSIHYTDQKIGEFIDQLDRDGLLENTAIVLYGDHTGVHKFYDDEIKQLQDPESWWLEGYNQIPLLIYAKEIFGEEIETIGGQIDIMPTLAYLMGVDRKEYEGTAMGRNLLNTNKNFTVLSNGQVVGNCLSDKEREDAILGLKIADEIIRSNYLNFSDD</sequence>
<evidence type="ECO:0000259" key="9">
    <source>
        <dbReference type="Pfam" id="PF00884"/>
    </source>
</evidence>
<evidence type="ECO:0000256" key="8">
    <source>
        <dbReference type="SAM" id="Phobius"/>
    </source>
</evidence>
<proteinExistence type="inferred from homology"/>
<keyword evidence="4" id="KW-1003">Cell membrane</keyword>
<evidence type="ECO:0000256" key="1">
    <source>
        <dbReference type="ARBA" id="ARBA00004651"/>
    </source>
</evidence>
<evidence type="ECO:0000256" key="3">
    <source>
        <dbReference type="ARBA" id="ARBA00009983"/>
    </source>
</evidence>
<dbReference type="Proteomes" id="UP001176021">
    <property type="component" value="Unassembled WGS sequence"/>
</dbReference>
<keyword evidence="11" id="KW-1185">Reference proteome</keyword>
<evidence type="ECO:0000313" key="10">
    <source>
        <dbReference type="EMBL" id="MDO0821915.1"/>
    </source>
</evidence>
<keyword evidence="5 8" id="KW-0812">Transmembrane</keyword>
<feature type="transmembrane region" description="Helical" evidence="8">
    <location>
        <begin position="154"/>
        <end position="171"/>
    </location>
</feature>
<feature type="transmembrane region" description="Helical" evidence="8">
    <location>
        <begin position="35"/>
        <end position="54"/>
    </location>
</feature>
<evidence type="ECO:0000256" key="5">
    <source>
        <dbReference type="ARBA" id="ARBA00022692"/>
    </source>
</evidence>
<comment type="subcellular location">
    <subcellularLocation>
        <location evidence="1">Cell membrane</location>
        <topology evidence="1">Multi-pass membrane protein</topology>
    </subcellularLocation>
</comment>
<protein>
    <submittedName>
        <fullName evidence="10">LTA synthase family protein</fullName>
    </submittedName>
</protein>
<dbReference type="Gene3D" id="3.30.1120.170">
    <property type="match status" value="1"/>
</dbReference>
<dbReference type="Pfam" id="PF00884">
    <property type="entry name" value="Sulfatase"/>
    <property type="match status" value="1"/>
</dbReference>
<dbReference type="EMBL" id="JAMJEV010000002">
    <property type="protein sequence ID" value="MDO0821915.1"/>
    <property type="molecule type" value="Genomic_DNA"/>
</dbReference>
<dbReference type="PANTHER" id="PTHR47371:SF3">
    <property type="entry name" value="PHOSPHOGLYCEROL TRANSFERASE I"/>
    <property type="match status" value="1"/>
</dbReference>
<dbReference type="InterPro" id="IPR050448">
    <property type="entry name" value="OpgB/LTA_synthase_biosynth"/>
</dbReference>
<evidence type="ECO:0000256" key="4">
    <source>
        <dbReference type="ARBA" id="ARBA00022475"/>
    </source>
</evidence>
<dbReference type="PANTHER" id="PTHR47371">
    <property type="entry name" value="LIPOTEICHOIC ACID SYNTHASE"/>
    <property type="match status" value="1"/>
</dbReference>
<comment type="caution">
    <text evidence="10">The sequence shown here is derived from an EMBL/GenBank/DDBJ whole genome shotgun (WGS) entry which is preliminary data.</text>
</comment>
<organism evidence="10 11">
    <name type="scientific">Desulfosporosinus nitroreducens</name>
    <dbReference type="NCBI Taxonomy" id="2018668"/>
    <lineage>
        <taxon>Bacteria</taxon>
        <taxon>Bacillati</taxon>
        <taxon>Bacillota</taxon>
        <taxon>Clostridia</taxon>
        <taxon>Eubacteriales</taxon>
        <taxon>Desulfitobacteriaceae</taxon>
        <taxon>Desulfosporosinus</taxon>
    </lineage>
</organism>
<feature type="transmembrane region" description="Helical" evidence="8">
    <location>
        <begin position="74"/>
        <end position="93"/>
    </location>
</feature>
<dbReference type="Gene3D" id="3.40.720.10">
    <property type="entry name" value="Alkaline Phosphatase, subunit A"/>
    <property type="match status" value="1"/>
</dbReference>
<evidence type="ECO:0000256" key="7">
    <source>
        <dbReference type="ARBA" id="ARBA00023136"/>
    </source>
</evidence>
<evidence type="ECO:0000256" key="2">
    <source>
        <dbReference type="ARBA" id="ARBA00004936"/>
    </source>
</evidence>
<dbReference type="CDD" id="cd16015">
    <property type="entry name" value="LTA_synthase"/>
    <property type="match status" value="1"/>
</dbReference>
<comment type="pathway">
    <text evidence="2">Cell wall biogenesis; lipoteichoic acid biosynthesis.</text>
</comment>
<accession>A0ABT8QKX7</accession>
<dbReference type="SUPFAM" id="SSF53649">
    <property type="entry name" value="Alkaline phosphatase-like"/>
    <property type="match status" value="1"/>
</dbReference>
<keyword evidence="7 8" id="KW-0472">Membrane</keyword>
<feature type="transmembrane region" description="Helical" evidence="8">
    <location>
        <begin position="183"/>
        <end position="202"/>
    </location>
</feature>
<comment type="similarity">
    <text evidence="3">Belongs to the LTA synthase family.</text>
</comment>
<reference evidence="10" key="1">
    <citation type="submission" date="2022-05" db="EMBL/GenBank/DDBJ databases">
        <title>Expanded diversity of anoxic marine methylotrophy in a Black Sea sulfate reducing microorganism.</title>
        <authorList>
            <person name="Fischer P.Q."/>
            <person name="Stams A.J.M."/>
            <person name="Villanueva L."/>
            <person name="Sousa D.Z."/>
        </authorList>
    </citation>
    <scope>NUCLEOTIDE SEQUENCE</scope>
    <source>
        <strain evidence="10">P130</strain>
    </source>
</reference>
<keyword evidence="6 8" id="KW-1133">Transmembrane helix</keyword>
<name>A0ABT8QKX7_9FIRM</name>
<dbReference type="InterPro" id="IPR012160">
    <property type="entry name" value="LtaS-like"/>
</dbReference>
<dbReference type="InterPro" id="IPR017850">
    <property type="entry name" value="Alkaline_phosphatase_core_sf"/>
</dbReference>
<evidence type="ECO:0000313" key="11">
    <source>
        <dbReference type="Proteomes" id="UP001176021"/>
    </source>
</evidence>
<gene>
    <name evidence="10" type="ORF">M8H41_03450</name>
</gene>
<evidence type="ECO:0000256" key="6">
    <source>
        <dbReference type="ARBA" id="ARBA00022989"/>
    </source>
</evidence>
<feature type="transmembrane region" description="Helical" evidence="8">
    <location>
        <begin position="100"/>
        <end position="120"/>
    </location>
</feature>
<dbReference type="PIRSF" id="PIRSF005091">
    <property type="entry name" value="Mmb_sulf_HI1246"/>
    <property type="match status" value="1"/>
</dbReference>
<dbReference type="InterPro" id="IPR000917">
    <property type="entry name" value="Sulfatase_N"/>
</dbReference>
<dbReference type="RefSeq" id="WP_301998104.1">
    <property type="nucleotide sequence ID" value="NZ_JAMJEV010000002.1"/>
</dbReference>
<feature type="domain" description="Sulfatase N-terminal" evidence="9">
    <location>
        <begin position="280"/>
        <end position="565"/>
    </location>
</feature>